<dbReference type="Proteomes" id="UP001596103">
    <property type="component" value="Unassembled WGS sequence"/>
</dbReference>
<dbReference type="InterPro" id="IPR051045">
    <property type="entry name" value="TonB-dependent_transducer"/>
</dbReference>
<proteinExistence type="predicted"/>
<name>A0ABW0JAJ1_9BURK</name>
<dbReference type="PANTHER" id="PTHR33446:SF2">
    <property type="entry name" value="PROTEIN TONB"/>
    <property type="match status" value="1"/>
</dbReference>
<dbReference type="Pfam" id="PF03544">
    <property type="entry name" value="TonB_C"/>
    <property type="match status" value="1"/>
</dbReference>
<dbReference type="EMBL" id="JBHSMP010000017">
    <property type="protein sequence ID" value="MFC5430103.1"/>
    <property type="molecule type" value="Genomic_DNA"/>
</dbReference>
<dbReference type="InterPro" id="IPR037682">
    <property type="entry name" value="TonB_C"/>
</dbReference>
<feature type="compositionally biased region" description="Low complexity" evidence="1">
    <location>
        <begin position="84"/>
        <end position="99"/>
    </location>
</feature>
<gene>
    <name evidence="3" type="ORF">ACFPTO_15020</name>
</gene>
<feature type="domain" description="TonB C-terminal" evidence="2">
    <location>
        <begin position="167"/>
        <end position="226"/>
    </location>
</feature>
<keyword evidence="4" id="KW-1185">Reference proteome</keyword>
<feature type="compositionally biased region" description="Low complexity" evidence="1">
    <location>
        <begin position="107"/>
        <end position="117"/>
    </location>
</feature>
<sequence>MSTHRLMYARRDSVAAGLTVILALLFQAGLPSWTPKPPEAGQKAEERIELSLVELPEPKPTPIQSTPEVTRPPEPVKQPPPKPQLQKPQTQKQTQKPIRTPTPAPEPTATEASTLEPVTAPAAPSIDAAQQEMAQAQPSVAAREAPKNPHADQDYEKRVRALIESRKRYPTSRQASIEKPAGTVGACLTLGRDGAVKESSIATSSGSVLLDSAAKRLIEGVSYPPFDEAHFKGQPSRVFCMSIDYQLPSS</sequence>
<reference evidence="4" key="1">
    <citation type="journal article" date="2019" name="Int. J. Syst. Evol. Microbiol.">
        <title>The Global Catalogue of Microorganisms (GCM) 10K type strain sequencing project: providing services to taxonomists for standard genome sequencing and annotation.</title>
        <authorList>
            <consortium name="The Broad Institute Genomics Platform"/>
            <consortium name="The Broad Institute Genome Sequencing Center for Infectious Disease"/>
            <person name="Wu L."/>
            <person name="Ma J."/>
        </authorList>
    </citation>
    <scope>NUCLEOTIDE SEQUENCE [LARGE SCALE GENOMIC DNA]</scope>
    <source>
        <strain evidence="4">CCUG 56042</strain>
    </source>
</reference>
<evidence type="ECO:0000313" key="3">
    <source>
        <dbReference type="EMBL" id="MFC5430103.1"/>
    </source>
</evidence>
<accession>A0ABW0JAJ1</accession>
<evidence type="ECO:0000256" key="1">
    <source>
        <dbReference type="SAM" id="MobiDB-lite"/>
    </source>
</evidence>
<comment type="caution">
    <text evidence="3">The sequence shown here is derived from an EMBL/GenBank/DDBJ whole genome shotgun (WGS) entry which is preliminary data.</text>
</comment>
<evidence type="ECO:0000313" key="4">
    <source>
        <dbReference type="Proteomes" id="UP001596103"/>
    </source>
</evidence>
<protein>
    <submittedName>
        <fullName evidence="3">Energy transducer TonB</fullName>
    </submittedName>
</protein>
<feature type="compositionally biased region" description="Basic and acidic residues" evidence="1">
    <location>
        <begin position="144"/>
        <end position="167"/>
    </location>
</feature>
<dbReference type="SUPFAM" id="SSF74653">
    <property type="entry name" value="TolA/TonB C-terminal domain"/>
    <property type="match status" value="1"/>
</dbReference>
<dbReference type="PANTHER" id="PTHR33446">
    <property type="entry name" value="PROTEIN TONB-RELATED"/>
    <property type="match status" value="1"/>
</dbReference>
<feature type="region of interest" description="Disordered" evidence="1">
    <location>
        <begin position="30"/>
        <end position="177"/>
    </location>
</feature>
<dbReference type="Gene3D" id="3.30.1150.10">
    <property type="match status" value="1"/>
</dbReference>
<feature type="compositionally biased region" description="Pro residues" evidence="1">
    <location>
        <begin position="70"/>
        <end position="83"/>
    </location>
</feature>
<evidence type="ECO:0000259" key="2">
    <source>
        <dbReference type="Pfam" id="PF03544"/>
    </source>
</evidence>
<dbReference type="RefSeq" id="WP_377712278.1">
    <property type="nucleotide sequence ID" value="NZ_JBHSMP010000017.1"/>
</dbReference>
<organism evidence="3 4">
    <name type="scientific">Paraburkholderia denitrificans</name>
    <dbReference type="NCBI Taxonomy" id="694025"/>
    <lineage>
        <taxon>Bacteria</taxon>
        <taxon>Pseudomonadati</taxon>
        <taxon>Pseudomonadota</taxon>
        <taxon>Betaproteobacteria</taxon>
        <taxon>Burkholderiales</taxon>
        <taxon>Burkholderiaceae</taxon>
        <taxon>Paraburkholderia</taxon>
    </lineage>
</organism>